<protein>
    <submittedName>
        <fullName evidence="1">Uncharacterized protein</fullName>
    </submittedName>
</protein>
<name>A0A1V9XWY7_9ACAR</name>
<evidence type="ECO:0000313" key="2">
    <source>
        <dbReference type="Proteomes" id="UP000192247"/>
    </source>
</evidence>
<organism evidence="1 2">
    <name type="scientific">Tropilaelaps mercedesae</name>
    <dbReference type="NCBI Taxonomy" id="418985"/>
    <lineage>
        <taxon>Eukaryota</taxon>
        <taxon>Metazoa</taxon>
        <taxon>Ecdysozoa</taxon>
        <taxon>Arthropoda</taxon>
        <taxon>Chelicerata</taxon>
        <taxon>Arachnida</taxon>
        <taxon>Acari</taxon>
        <taxon>Parasitiformes</taxon>
        <taxon>Mesostigmata</taxon>
        <taxon>Gamasina</taxon>
        <taxon>Dermanyssoidea</taxon>
        <taxon>Laelapidae</taxon>
        <taxon>Tropilaelaps</taxon>
    </lineage>
</organism>
<dbReference type="Proteomes" id="UP000192247">
    <property type="component" value="Unassembled WGS sequence"/>
</dbReference>
<gene>
    <name evidence="1" type="ORF">BIW11_06691</name>
</gene>
<evidence type="ECO:0000313" key="1">
    <source>
        <dbReference type="EMBL" id="OQR78015.1"/>
    </source>
</evidence>
<dbReference type="AlphaFoldDB" id="A0A1V9XWY7"/>
<keyword evidence="2" id="KW-1185">Reference proteome</keyword>
<dbReference type="EMBL" id="MNPL01002737">
    <property type="protein sequence ID" value="OQR78015.1"/>
    <property type="molecule type" value="Genomic_DNA"/>
</dbReference>
<sequence>MFGPAEMQSLFHEGNLSTKQFLCSHGTPGAVPTQRNNSDRLNLLHLLVRAFDLLGPIWSGRGRAYVTPSRAHLPARVASLQRAGKRKGEQSLGNTLAKGPFQLTVLAGNATADRLDSAE</sequence>
<comment type="caution">
    <text evidence="1">The sequence shown here is derived from an EMBL/GenBank/DDBJ whole genome shotgun (WGS) entry which is preliminary data.</text>
</comment>
<reference evidence="1 2" key="1">
    <citation type="journal article" date="2017" name="Gigascience">
        <title>Draft genome of the honey bee ectoparasitic mite, Tropilaelaps mercedesae, is shaped by the parasitic life history.</title>
        <authorList>
            <person name="Dong X."/>
            <person name="Armstrong S.D."/>
            <person name="Xia D."/>
            <person name="Makepeace B.L."/>
            <person name="Darby A.C."/>
            <person name="Kadowaki T."/>
        </authorList>
    </citation>
    <scope>NUCLEOTIDE SEQUENCE [LARGE SCALE GENOMIC DNA]</scope>
    <source>
        <strain evidence="1">Wuxi-XJTLU</strain>
    </source>
</reference>
<dbReference type="InParanoid" id="A0A1V9XWY7"/>
<proteinExistence type="predicted"/>
<accession>A0A1V9XWY7</accession>